<evidence type="ECO:0000313" key="2">
    <source>
        <dbReference type="EMBL" id="CAE7176626.1"/>
    </source>
</evidence>
<dbReference type="EMBL" id="HG992981">
    <property type="protein sequence ID" value="CAE7176626.1"/>
    <property type="molecule type" value="Genomic_DNA"/>
</dbReference>
<accession>A0A6S6W393</accession>
<feature type="compositionally biased region" description="Basic and acidic residues" evidence="1">
    <location>
        <begin position="269"/>
        <end position="295"/>
    </location>
</feature>
<feature type="compositionally biased region" description="Basic residues" evidence="1">
    <location>
        <begin position="101"/>
        <end position="110"/>
    </location>
</feature>
<name>A0A6S6W393_9PLEO</name>
<feature type="compositionally biased region" description="Basic residues" evidence="1">
    <location>
        <begin position="303"/>
        <end position="314"/>
    </location>
</feature>
<feature type="region of interest" description="Disordered" evidence="1">
    <location>
        <begin position="63"/>
        <end position="194"/>
    </location>
</feature>
<feature type="region of interest" description="Disordered" evidence="1">
    <location>
        <begin position="238"/>
        <end position="421"/>
    </location>
</feature>
<gene>
    <name evidence="2" type="ORF">PTTW11_06025</name>
</gene>
<feature type="compositionally biased region" description="Basic and acidic residues" evidence="1">
    <location>
        <begin position="398"/>
        <end position="421"/>
    </location>
</feature>
<organism evidence="2 3">
    <name type="scientific">Pyrenophora teres f. teres</name>
    <dbReference type="NCBI Taxonomy" id="97479"/>
    <lineage>
        <taxon>Eukaryota</taxon>
        <taxon>Fungi</taxon>
        <taxon>Dikarya</taxon>
        <taxon>Ascomycota</taxon>
        <taxon>Pezizomycotina</taxon>
        <taxon>Dothideomycetes</taxon>
        <taxon>Pleosporomycetidae</taxon>
        <taxon>Pleosporales</taxon>
        <taxon>Pleosporineae</taxon>
        <taxon>Pleosporaceae</taxon>
        <taxon>Pyrenophora</taxon>
    </lineage>
</organism>
<feature type="compositionally biased region" description="Basic and acidic residues" evidence="1">
    <location>
        <begin position="18"/>
        <end position="27"/>
    </location>
</feature>
<evidence type="ECO:0000313" key="3">
    <source>
        <dbReference type="Proteomes" id="UP000472372"/>
    </source>
</evidence>
<feature type="compositionally biased region" description="Low complexity" evidence="1">
    <location>
        <begin position="318"/>
        <end position="331"/>
    </location>
</feature>
<feature type="compositionally biased region" description="Basic residues" evidence="1">
    <location>
        <begin position="1"/>
        <end position="13"/>
    </location>
</feature>
<feature type="compositionally biased region" description="Basic and acidic residues" evidence="1">
    <location>
        <begin position="246"/>
        <end position="255"/>
    </location>
</feature>
<feature type="compositionally biased region" description="Basic residues" evidence="1">
    <location>
        <begin position="256"/>
        <end position="268"/>
    </location>
</feature>
<evidence type="ECO:0000256" key="1">
    <source>
        <dbReference type="SAM" id="MobiDB-lite"/>
    </source>
</evidence>
<protein>
    <submittedName>
        <fullName evidence="2">AF-4 domain containing protein</fullName>
    </submittedName>
</protein>
<proteinExistence type="predicted"/>
<feature type="compositionally biased region" description="Low complexity" evidence="1">
    <location>
        <begin position="354"/>
        <end position="367"/>
    </location>
</feature>
<feature type="compositionally biased region" description="Basic residues" evidence="1">
    <location>
        <begin position="381"/>
        <end position="397"/>
    </location>
</feature>
<feature type="region of interest" description="Disordered" evidence="1">
    <location>
        <begin position="1"/>
        <end position="27"/>
    </location>
</feature>
<sequence length="455" mass="51898">MARTRACKGRPRPPGRVIRTEKREDVRRGSTVEELMLLDDGNENEREIGRVIQCSVATKWNEDNMHDANVEIKKENSDEEMVKVDKDEKEEEEEGTPKPLQPRKRPRTRTRIITQLSPSSSSSPSKKRKTTPSPPPRRITRSTTKPKRKVSEIEPESAFESESSSSSEKEEDSDSDSDSASSSEDDEQQTTPIPLLLSPFIPLSLLRTYLSFQLSLSNLSGVKYSKAEKSMKAVLDTVSSMQTSSDIRKQGMSRDNKRKIGKGRKARPKAKEREDDVLPRKRQELNEQTRRRLLVETEEVQGKKRGRGIRQSRHHSSDISSPSPEPTLLTAPTPPTRPRHSASSLSSGYTPQRTSSCTDSAASSSSAEESDVIERRERNALRRRKRAMQRKKTRLNRRPREKEDEEKGVKKEPESDDKMEVRQDMMAMVSRNRERTPAMFQTEKPVMVTFNPVAW</sequence>
<feature type="compositionally biased region" description="Acidic residues" evidence="1">
    <location>
        <begin position="169"/>
        <end position="188"/>
    </location>
</feature>
<feature type="compositionally biased region" description="Basic and acidic residues" evidence="1">
    <location>
        <begin position="63"/>
        <end position="87"/>
    </location>
</feature>
<feature type="compositionally biased region" description="Basic residues" evidence="1">
    <location>
        <begin position="138"/>
        <end position="148"/>
    </location>
</feature>
<feature type="compositionally biased region" description="Low complexity" evidence="1">
    <location>
        <begin position="111"/>
        <end position="124"/>
    </location>
</feature>
<dbReference type="AlphaFoldDB" id="A0A6S6W393"/>
<reference evidence="2" key="1">
    <citation type="submission" date="2021-02" db="EMBL/GenBank/DDBJ databases">
        <authorList>
            <person name="Syme A R."/>
            <person name="Syme A R."/>
            <person name="Moolhuijzen P."/>
        </authorList>
    </citation>
    <scope>NUCLEOTIDE SEQUENCE</scope>
    <source>
        <strain evidence="2">W1-1</strain>
    </source>
</reference>
<dbReference type="Proteomes" id="UP000472372">
    <property type="component" value="Chromosome 5"/>
</dbReference>